<dbReference type="PANTHER" id="PTHR21447">
    <property type="entry name" value="RING-TYPE DOMAIN-CONTAINING PROTEIN-RELATED"/>
    <property type="match status" value="1"/>
</dbReference>
<dbReference type="GO" id="GO:0045087">
    <property type="term" value="P:innate immune response"/>
    <property type="evidence" value="ECO:0007669"/>
    <property type="project" value="TreeGrafter"/>
</dbReference>
<evidence type="ECO:0000313" key="2">
    <source>
        <dbReference type="WBParaSite" id="Csp11.Scaffold630.g22062.t1"/>
    </source>
</evidence>
<dbReference type="WBParaSite" id="Csp11.Scaffold630.g22062.t1">
    <property type="protein sequence ID" value="Csp11.Scaffold630.g22062.t1"/>
    <property type="gene ID" value="Csp11.Scaffold630.g22062"/>
</dbReference>
<dbReference type="STRING" id="1561998.A0A1I7V3M9"/>
<proteinExistence type="predicted"/>
<organism evidence="1 2">
    <name type="scientific">Caenorhabditis tropicalis</name>
    <dbReference type="NCBI Taxonomy" id="1561998"/>
    <lineage>
        <taxon>Eukaryota</taxon>
        <taxon>Metazoa</taxon>
        <taxon>Ecdysozoa</taxon>
        <taxon>Nematoda</taxon>
        <taxon>Chromadorea</taxon>
        <taxon>Rhabditida</taxon>
        <taxon>Rhabditina</taxon>
        <taxon>Rhabditomorpha</taxon>
        <taxon>Rhabditoidea</taxon>
        <taxon>Rhabditidae</taxon>
        <taxon>Peloderinae</taxon>
        <taxon>Caenorhabditis</taxon>
    </lineage>
</organism>
<reference evidence="2" key="1">
    <citation type="submission" date="2016-11" db="UniProtKB">
        <authorList>
            <consortium name="WormBaseParasite"/>
        </authorList>
    </citation>
    <scope>IDENTIFICATION</scope>
</reference>
<dbReference type="AlphaFoldDB" id="A0A1I7V3M9"/>
<evidence type="ECO:0000313" key="1">
    <source>
        <dbReference type="Proteomes" id="UP000095282"/>
    </source>
</evidence>
<dbReference type="GO" id="GO:0045121">
    <property type="term" value="C:membrane raft"/>
    <property type="evidence" value="ECO:0007669"/>
    <property type="project" value="TreeGrafter"/>
</dbReference>
<dbReference type="eggNOG" id="ENOG502T0AA">
    <property type="taxonomic scope" value="Eukaryota"/>
</dbReference>
<accession>A0A1I7V3M9</accession>
<sequence>MGTLAELKDNSVYLGYNFISIVNFYTGYDSNAYVIANDGSDISNSYKFILSTPNQISSQSLSDFSDKGGSVTFACSDCNQFYITQLIFEDSSSGFVTFQGKSPSQTYLSKILNYNASTFTQNQLPQLIPTNKFTLYIYKCNLTLTINNGDDKWTTPYIGRTGLITSATVWDNLLENGSFEYIFRDSSQFFSFFIDMTNMVFGGEPTDDVTIMIGISSDSSKDYCPGGWNVMRKADQTPQTCDAMGGVKCQKPYSCVHSRCGMDFCCAYSYKIEQWKRQQEIEADIKEAEMEDDEL</sequence>
<dbReference type="PANTHER" id="PTHR21447:SF6">
    <property type="entry name" value="CUB-LIKE DOMAIN-CONTAINING PROTEIN"/>
    <property type="match status" value="1"/>
</dbReference>
<dbReference type="Proteomes" id="UP000095282">
    <property type="component" value="Unplaced"/>
</dbReference>
<keyword evidence="1" id="KW-1185">Reference proteome</keyword>
<protein>
    <submittedName>
        <fullName evidence="2">CUB_2 domain-containing protein</fullName>
    </submittedName>
</protein>
<name>A0A1I7V3M9_9PELO</name>